<feature type="compositionally biased region" description="Low complexity" evidence="1">
    <location>
        <begin position="384"/>
        <end position="395"/>
    </location>
</feature>
<feature type="compositionally biased region" description="Polar residues" evidence="1">
    <location>
        <begin position="467"/>
        <end position="476"/>
    </location>
</feature>
<proteinExistence type="predicted"/>
<feature type="compositionally biased region" description="Polar residues" evidence="1">
    <location>
        <begin position="17"/>
        <end position="35"/>
    </location>
</feature>
<name>A0A7S1KPL4_9EUKA</name>
<dbReference type="SUPFAM" id="SSF48452">
    <property type="entry name" value="TPR-like"/>
    <property type="match status" value="1"/>
</dbReference>
<organism evidence="2">
    <name type="scientific">Percolomonas cosmopolitus</name>
    <dbReference type="NCBI Taxonomy" id="63605"/>
    <lineage>
        <taxon>Eukaryota</taxon>
        <taxon>Discoba</taxon>
        <taxon>Heterolobosea</taxon>
        <taxon>Tetramitia</taxon>
        <taxon>Eutetramitia</taxon>
        <taxon>Percolomonadidae</taxon>
        <taxon>Percolomonas</taxon>
    </lineage>
</organism>
<feature type="compositionally biased region" description="Low complexity" evidence="1">
    <location>
        <begin position="1"/>
        <end position="12"/>
    </location>
</feature>
<protein>
    <submittedName>
        <fullName evidence="2">Uncharacterized protein</fullName>
    </submittedName>
</protein>
<accession>A0A7S1KPL4</accession>
<dbReference type="Gene3D" id="1.25.40.10">
    <property type="entry name" value="Tetratricopeptide repeat domain"/>
    <property type="match status" value="1"/>
</dbReference>
<feature type="region of interest" description="Disordered" evidence="1">
    <location>
        <begin position="384"/>
        <end position="478"/>
    </location>
</feature>
<gene>
    <name evidence="2" type="ORF">PCOS0759_LOCUS2185</name>
</gene>
<reference evidence="2" key="1">
    <citation type="submission" date="2021-01" db="EMBL/GenBank/DDBJ databases">
        <authorList>
            <person name="Corre E."/>
            <person name="Pelletier E."/>
            <person name="Niang G."/>
            <person name="Scheremetjew M."/>
            <person name="Finn R."/>
            <person name="Kale V."/>
            <person name="Holt S."/>
            <person name="Cochrane G."/>
            <person name="Meng A."/>
            <person name="Brown T."/>
            <person name="Cohen L."/>
        </authorList>
    </citation>
    <scope>NUCLEOTIDE SEQUENCE</scope>
    <source>
        <strain evidence="2">WS</strain>
    </source>
</reference>
<dbReference type="AlphaFoldDB" id="A0A7S1KPL4"/>
<evidence type="ECO:0000313" key="2">
    <source>
        <dbReference type="EMBL" id="CAD9078953.1"/>
    </source>
</evidence>
<feature type="compositionally biased region" description="Polar residues" evidence="1">
    <location>
        <begin position="396"/>
        <end position="413"/>
    </location>
</feature>
<dbReference type="InterPro" id="IPR011990">
    <property type="entry name" value="TPR-like_helical_dom_sf"/>
</dbReference>
<dbReference type="EMBL" id="HBGD01002633">
    <property type="protein sequence ID" value="CAD9078953.1"/>
    <property type="molecule type" value="Transcribed_RNA"/>
</dbReference>
<evidence type="ECO:0000256" key="1">
    <source>
        <dbReference type="SAM" id="MobiDB-lite"/>
    </source>
</evidence>
<sequence length="935" mass="105934">MTSSHHQPSHQPTSPPNSMLTTIDSHHPTTQISSPTLPPSLKKRQISPKPSPKSTQKKLQASSGHSAAPTKGIIMKSLDYYEAPIRILSKRPKINYLSTEQRKWTQRRQKEGKHNKEHAIFEDEQWMQQDPPANSGMAQQAQYDQSLHQIIHSPTKGTFNAQRKKLHYHQSTTYRNSQKERYRMYNKMEELGVIQQQNNDGEYSSAAFGISRQASPTKLSRKKRLNRLKMEKKHYSDVEKYFLPLVKSNRRRDISMRASSGQNESDIEWIMEKRRIEDSMDEEEAAMHIASTNAGNAGASSSTTKHLQHSSIADVYNDIPELTVSPTNRQPQQQNLSGLLVKEYFKQEYGNENFLLSNSQSVEYNLAVTSSSDQNDNLLLEHTTTTNTRRGSHTSMQSQMSVETVPPVSSLSSNKERLKVIDMDDLLEGNSMSTTPTARPRVNPWGSFRDTNNHKSDSFSHTPGAPNGTTPTSMINTIRGAGPQLSLLPKSEPLPTVSASSEYTSSVNWNDACLFNLCRPLYLQPSVYYRVPQRITPNDIVSTQILYALNWGARHEHGSSNSTTTSSPTSSIPFPSDQYLPNLKTYLLGVRQYYTHELKTNAESLPIEQQMQDIPRNVKREVLKQYSDEKLKAEVFRRSKRYAEQCLCLYNSCILLDNIRMHEKSSVLCAQILDRSQKINDRVMECMVLNHLCLNYMMQYMKSREESVWHNALRYGEMHLEFTDVNGKSIAHANLGLLYLLAHVHGLGGDGNDVEGEMTEKNPQIPSNGQSAQQSRFVSNFIREEALPMCLDHYTKGLVMSYSAKQPRVQQSVLSNFALALSYGGHNSEALDLLQRLLLIDSSHLNKMITYILCGHIAQKLKNPNDAYKYYQEASKEGKYTNNALVKELTHLAQTHMTQTKANLLYESQMQAFRELSEGGGGARVSRIDQVGEVT</sequence>
<feature type="region of interest" description="Disordered" evidence="1">
    <location>
        <begin position="1"/>
        <end position="70"/>
    </location>
</feature>